<gene>
    <name evidence="1" type="ORF">GOBAR_AA34526</name>
</gene>
<accession>A0A2P5W522</accession>
<reference evidence="1 2" key="1">
    <citation type="submission" date="2015-01" db="EMBL/GenBank/DDBJ databases">
        <title>Genome of allotetraploid Gossypium barbadense reveals genomic plasticity and fiber elongation in cotton evolution.</title>
        <authorList>
            <person name="Chen X."/>
            <person name="Liu X."/>
            <person name="Zhao B."/>
            <person name="Zheng H."/>
            <person name="Hu Y."/>
            <person name="Lu G."/>
            <person name="Yang C."/>
            <person name="Chen J."/>
            <person name="Shan C."/>
            <person name="Zhang L."/>
            <person name="Zhou Y."/>
            <person name="Wang L."/>
            <person name="Guo W."/>
            <person name="Bai Y."/>
            <person name="Ruan J."/>
            <person name="Shangguan X."/>
            <person name="Mao Y."/>
            <person name="Jiang J."/>
            <person name="Zhu Y."/>
            <person name="Lei J."/>
            <person name="Kang H."/>
            <person name="Chen S."/>
            <person name="He X."/>
            <person name="Wang R."/>
            <person name="Wang Y."/>
            <person name="Chen J."/>
            <person name="Wang L."/>
            <person name="Yu S."/>
            <person name="Wang B."/>
            <person name="Wei J."/>
            <person name="Song S."/>
            <person name="Lu X."/>
            <person name="Gao Z."/>
            <person name="Gu W."/>
            <person name="Deng X."/>
            <person name="Ma D."/>
            <person name="Wang S."/>
            <person name="Liang W."/>
            <person name="Fang L."/>
            <person name="Cai C."/>
            <person name="Zhu X."/>
            <person name="Zhou B."/>
            <person name="Zhang Y."/>
            <person name="Chen Z."/>
            <person name="Xu S."/>
            <person name="Zhu R."/>
            <person name="Wang S."/>
            <person name="Zhang T."/>
            <person name="Zhao G."/>
        </authorList>
    </citation>
    <scope>NUCLEOTIDE SEQUENCE [LARGE SCALE GENOMIC DNA]</scope>
    <source>
        <strain evidence="2">cv. Xinhai21</strain>
        <tissue evidence="1">Leaf</tissue>
    </source>
</reference>
<evidence type="ECO:0000313" key="2">
    <source>
        <dbReference type="Proteomes" id="UP000239757"/>
    </source>
</evidence>
<dbReference type="Proteomes" id="UP000239757">
    <property type="component" value="Unassembled WGS sequence"/>
</dbReference>
<name>A0A2P5W522_GOSBA</name>
<organism evidence="1 2">
    <name type="scientific">Gossypium barbadense</name>
    <name type="common">Sea Island cotton</name>
    <name type="synonym">Hibiscus barbadensis</name>
    <dbReference type="NCBI Taxonomy" id="3634"/>
    <lineage>
        <taxon>Eukaryota</taxon>
        <taxon>Viridiplantae</taxon>
        <taxon>Streptophyta</taxon>
        <taxon>Embryophyta</taxon>
        <taxon>Tracheophyta</taxon>
        <taxon>Spermatophyta</taxon>
        <taxon>Magnoliopsida</taxon>
        <taxon>eudicotyledons</taxon>
        <taxon>Gunneridae</taxon>
        <taxon>Pentapetalae</taxon>
        <taxon>rosids</taxon>
        <taxon>malvids</taxon>
        <taxon>Malvales</taxon>
        <taxon>Malvaceae</taxon>
        <taxon>Malvoideae</taxon>
        <taxon>Gossypium</taxon>
    </lineage>
</organism>
<dbReference type="AlphaFoldDB" id="A0A2P5W522"/>
<protein>
    <submittedName>
        <fullName evidence="1">Uncharacterized protein</fullName>
    </submittedName>
</protein>
<dbReference type="EMBL" id="KZ669106">
    <property type="protein sequence ID" value="PPR86165.1"/>
    <property type="molecule type" value="Genomic_DNA"/>
</dbReference>
<sequence length="80" mass="9114">MSHGRGDLSYPVFWGNHVLLLHGRIAGSWHFPLFGYSLRHARVLGSSNFLLLLRSSFKNFAELGICEKTSMKGAVVYKWF</sequence>
<proteinExistence type="predicted"/>
<evidence type="ECO:0000313" key="1">
    <source>
        <dbReference type="EMBL" id="PPR86165.1"/>
    </source>
</evidence>